<feature type="domain" description="C2H2-type" evidence="11">
    <location>
        <begin position="161"/>
        <end position="188"/>
    </location>
</feature>
<dbReference type="GO" id="GO:0005634">
    <property type="term" value="C:nucleus"/>
    <property type="evidence" value="ECO:0007669"/>
    <property type="project" value="UniProtKB-SubCell"/>
</dbReference>
<gene>
    <name evidence="12" type="ORF">B5V51_7494</name>
</gene>
<dbReference type="PROSITE" id="PS00028">
    <property type="entry name" value="ZINC_FINGER_C2H2_1"/>
    <property type="match status" value="8"/>
</dbReference>
<sequence length="421" mass="48765">MAHVMVLDSVDEDIFVCGTCKAVFNSLQVFLDHKRLKCNSVDLAGRFNSANLMQTTSTVVSDVFAGSTALLQQGSAQSETKTEQIWPKDLTCSTCKKRFKKMKTLLAHLKTHSDKPYQCPICGRCFMQNSHLQRHIMSHRMWPDGLKETTAKTQEEDLLSYTCPYCNVILLNYSQYRIHLKSHSSLKKYKCIQGDCMEYFETVDNLLHHVSVVHEYPLYTCHICSSPFSSLEDIATHLQGHNDMGKNKQTSTTLYKCSQCDARFCKPEKLSLHMMTENHNKMCIHCNKTFASDKRLRLHLQIHRKLKPFQCNICNSSFHMKKYLSTHMLKHGNRQFKCTVCKYTFKRQDLLQRHMKLHQAKKMLKCPFKEALDCQKEFSRTDKLKSHLKSHTKHMALQMSKKTKLSQSNGISEISRDSLKS</sequence>
<organism evidence="12">
    <name type="scientific">Heliothis virescens</name>
    <name type="common">Tobacco budworm moth</name>
    <dbReference type="NCBI Taxonomy" id="7102"/>
    <lineage>
        <taxon>Eukaryota</taxon>
        <taxon>Metazoa</taxon>
        <taxon>Ecdysozoa</taxon>
        <taxon>Arthropoda</taxon>
        <taxon>Hexapoda</taxon>
        <taxon>Insecta</taxon>
        <taxon>Pterygota</taxon>
        <taxon>Neoptera</taxon>
        <taxon>Endopterygota</taxon>
        <taxon>Lepidoptera</taxon>
        <taxon>Glossata</taxon>
        <taxon>Ditrysia</taxon>
        <taxon>Noctuoidea</taxon>
        <taxon>Noctuidae</taxon>
        <taxon>Heliothinae</taxon>
        <taxon>Heliothis</taxon>
    </lineage>
</organism>
<dbReference type="PANTHER" id="PTHR47772">
    <property type="entry name" value="ZINC FINGER PROTEIN 200"/>
    <property type="match status" value="1"/>
</dbReference>
<evidence type="ECO:0000256" key="7">
    <source>
        <dbReference type="ARBA" id="ARBA00023163"/>
    </source>
</evidence>
<evidence type="ECO:0000256" key="1">
    <source>
        <dbReference type="ARBA" id="ARBA00004123"/>
    </source>
</evidence>
<dbReference type="PROSITE" id="PS50157">
    <property type="entry name" value="ZINC_FINGER_C2H2_2"/>
    <property type="match status" value="8"/>
</dbReference>
<evidence type="ECO:0000256" key="3">
    <source>
        <dbReference type="ARBA" id="ARBA00022737"/>
    </source>
</evidence>
<evidence type="ECO:0000256" key="6">
    <source>
        <dbReference type="ARBA" id="ARBA00023015"/>
    </source>
</evidence>
<evidence type="ECO:0000256" key="10">
    <source>
        <dbReference type="SAM" id="MobiDB-lite"/>
    </source>
</evidence>
<evidence type="ECO:0000256" key="9">
    <source>
        <dbReference type="PROSITE-ProRule" id="PRU00042"/>
    </source>
</evidence>
<keyword evidence="3" id="KW-0677">Repeat</keyword>
<dbReference type="InterPro" id="IPR050636">
    <property type="entry name" value="C2H2-ZF_domain-containing"/>
</dbReference>
<dbReference type="GO" id="GO:0008270">
    <property type="term" value="F:zinc ion binding"/>
    <property type="evidence" value="ECO:0007669"/>
    <property type="project" value="UniProtKB-KW"/>
</dbReference>
<accession>A0A2A4K078</accession>
<evidence type="ECO:0000256" key="8">
    <source>
        <dbReference type="ARBA" id="ARBA00023242"/>
    </source>
</evidence>
<keyword evidence="4 9" id="KW-0863">Zinc-finger</keyword>
<evidence type="ECO:0000256" key="2">
    <source>
        <dbReference type="ARBA" id="ARBA00022723"/>
    </source>
</evidence>
<dbReference type="SMART" id="SM00355">
    <property type="entry name" value="ZnF_C2H2"/>
    <property type="match status" value="11"/>
</dbReference>
<dbReference type="InterPro" id="IPR036236">
    <property type="entry name" value="Znf_C2H2_sf"/>
</dbReference>
<reference evidence="12" key="1">
    <citation type="submission" date="2017-09" db="EMBL/GenBank/DDBJ databases">
        <title>Contemporary evolution of a Lepidopteran species, Heliothis virescens, in response to modern agricultural practices.</title>
        <authorList>
            <person name="Fritz M.L."/>
            <person name="Deyonke A.M."/>
            <person name="Papanicolaou A."/>
            <person name="Micinski S."/>
            <person name="Westbrook J."/>
            <person name="Gould F."/>
        </authorList>
    </citation>
    <scope>NUCLEOTIDE SEQUENCE [LARGE SCALE GENOMIC DNA]</scope>
    <source>
        <strain evidence="12">HvINT-</strain>
        <tissue evidence="12">Whole body</tissue>
    </source>
</reference>
<feature type="domain" description="C2H2-type" evidence="11">
    <location>
        <begin position="309"/>
        <end position="336"/>
    </location>
</feature>
<comment type="subcellular location">
    <subcellularLocation>
        <location evidence="1">Nucleus</location>
    </subcellularLocation>
</comment>
<keyword evidence="6" id="KW-0805">Transcription regulation</keyword>
<evidence type="ECO:0000259" key="11">
    <source>
        <dbReference type="PROSITE" id="PS50157"/>
    </source>
</evidence>
<feature type="domain" description="C2H2-type" evidence="11">
    <location>
        <begin position="336"/>
        <end position="363"/>
    </location>
</feature>
<dbReference type="Pfam" id="PF00096">
    <property type="entry name" value="zf-C2H2"/>
    <property type="match status" value="4"/>
</dbReference>
<name>A0A2A4K078_HELVI</name>
<comment type="caution">
    <text evidence="12">The sequence shown here is derived from an EMBL/GenBank/DDBJ whole genome shotgun (WGS) entry which is preliminary data.</text>
</comment>
<feature type="domain" description="C2H2-type" evidence="11">
    <location>
        <begin position="117"/>
        <end position="139"/>
    </location>
</feature>
<feature type="region of interest" description="Disordered" evidence="10">
    <location>
        <begin position="397"/>
        <end position="421"/>
    </location>
</feature>
<dbReference type="PANTHER" id="PTHR47772:SF13">
    <property type="entry name" value="GASTRULA ZINC FINGER PROTEIN XLCGF49.1-LIKE-RELATED"/>
    <property type="match status" value="1"/>
</dbReference>
<dbReference type="FunFam" id="3.30.160.60:FF:002061">
    <property type="entry name" value="Uncharacterized protein"/>
    <property type="match status" value="1"/>
</dbReference>
<feature type="domain" description="C2H2-type" evidence="11">
    <location>
        <begin position="90"/>
        <end position="117"/>
    </location>
</feature>
<dbReference type="SUPFAM" id="SSF57667">
    <property type="entry name" value="beta-beta-alpha zinc fingers"/>
    <property type="match status" value="5"/>
</dbReference>
<proteinExistence type="predicted"/>
<keyword evidence="8" id="KW-0539">Nucleus</keyword>
<dbReference type="Gene3D" id="3.30.160.60">
    <property type="entry name" value="Classic Zinc Finger"/>
    <property type="match status" value="7"/>
</dbReference>
<keyword evidence="2" id="KW-0479">Metal-binding</keyword>
<dbReference type="STRING" id="7102.A0A2A4K078"/>
<protein>
    <recommendedName>
        <fullName evidence="11">C2H2-type domain-containing protein</fullName>
    </recommendedName>
</protein>
<evidence type="ECO:0000313" key="12">
    <source>
        <dbReference type="EMBL" id="PCG77328.1"/>
    </source>
</evidence>
<dbReference type="Pfam" id="PF13912">
    <property type="entry name" value="zf-C2H2_6"/>
    <property type="match status" value="2"/>
</dbReference>
<dbReference type="AlphaFoldDB" id="A0A2A4K078"/>
<dbReference type="InterPro" id="IPR013087">
    <property type="entry name" value="Znf_C2H2_type"/>
</dbReference>
<keyword evidence="5" id="KW-0862">Zinc</keyword>
<evidence type="ECO:0000256" key="4">
    <source>
        <dbReference type="ARBA" id="ARBA00022771"/>
    </source>
</evidence>
<dbReference type="EMBL" id="NWSH01000331">
    <property type="protein sequence ID" value="PCG77328.1"/>
    <property type="molecule type" value="Genomic_DNA"/>
</dbReference>
<feature type="domain" description="C2H2-type" evidence="11">
    <location>
        <begin position="255"/>
        <end position="279"/>
    </location>
</feature>
<feature type="domain" description="C2H2-type" evidence="11">
    <location>
        <begin position="364"/>
        <end position="396"/>
    </location>
</feature>
<feature type="domain" description="C2H2-type" evidence="11">
    <location>
        <begin position="281"/>
        <end position="308"/>
    </location>
</feature>
<evidence type="ECO:0000256" key="5">
    <source>
        <dbReference type="ARBA" id="ARBA00022833"/>
    </source>
</evidence>
<keyword evidence="7" id="KW-0804">Transcription</keyword>